<evidence type="ECO:0000256" key="7">
    <source>
        <dbReference type="ARBA" id="ARBA00023125"/>
    </source>
</evidence>
<keyword evidence="4" id="KW-0863">Zinc-finger</keyword>
<feature type="region of interest" description="Disordered" evidence="10">
    <location>
        <begin position="1"/>
        <end position="20"/>
    </location>
</feature>
<dbReference type="InterPro" id="IPR025525">
    <property type="entry name" value="hAT-like_transposase_RNase-H"/>
</dbReference>
<comment type="subunit">
    <text evidence="2">Homodimer.</text>
</comment>
<dbReference type="IntAct" id="A0A1D6IYI2">
    <property type="interactions" value="14"/>
</dbReference>
<dbReference type="InterPro" id="IPR036576">
    <property type="entry name" value="WRKY_dom_sf"/>
</dbReference>
<dbReference type="PANTHER" id="PTHR34396">
    <property type="entry name" value="OS03G0264950 PROTEIN-RELATED"/>
    <property type="match status" value="1"/>
</dbReference>
<dbReference type="SMR" id="A0A1D6IYI2"/>
<keyword evidence="6" id="KW-0805">Transcription regulation</keyword>
<dbReference type="GO" id="GO:0005634">
    <property type="term" value="C:nucleus"/>
    <property type="evidence" value="ECO:0007669"/>
    <property type="project" value="UniProtKB-SubCell"/>
</dbReference>
<dbReference type="EMBL" id="CM000786">
    <property type="protein sequence ID" value="AQK40936.1"/>
    <property type="molecule type" value="Genomic_DNA"/>
</dbReference>
<dbReference type="ExpressionAtlas" id="A0A1D6IYI2">
    <property type="expression patterns" value="baseline and differential"/>
</dbReference>
<evidence type="ECO:0000313" key="11">
    <source>
        <dbReference type="EMBL" id="AQK40936.1"/>
    </source>
</evidence>
<dbReference type="InterPro" id="IPR012337">
    <property type="entry name" value="RNaseH-like_sf"/>
</dbReference>
<dbReference type="InterPro" id="IPR053031">
    <property type="entry name" value="Cuticle_assoc_protein"/>
</dbReference>
<dbReference type="PROSITE" id="PS50811">
    <property type="entry name" value="WRKY"/>
    <property type="match status" value="1"/>
</dbReference>
<dbReference type="Pfam" id="PF05699">
    <property type="entry name" value="Dimer_Tnp_hAT"/>
    <property type="match status" value="1"/>
</dbReference>
<dbReference type="FunCoup" id="A0A1D6IYI2">
    <property type="interactions" value="103"/>
</dbReference>
<dbReference type="GO" id="GO:0008270">
    <property type="term" value="F:zinc ion binding"/>
    <property type="evidence" value="ECO:0007669"/>
    <property type="project" value="UniProtKB-KW"/>
</dbReference>
<dbReference type="Pfam" id="PF03106">
    <property type="entry name" value="WRKY"/>
    <property type="match status" value="1"/>
</dbReference>
<keyword evidence="7" id="KW-0238">DNA-binding</keyword>
<dbReference type="InterPro" id="IPR003657">
    <property type="entry name" value="WRKY_dom"/>
</dbReference>
<dbReference type="InterPro" id="IPR008906">
    <property type="entry name" value="HATC_C_dom"/>
</dbReference>
<evidence type="ECO:0000256" key="5">
    <source>
        <dbReference type="ARBA" id="ARBA00022833"/>
    </source>
</evidence>
<protein>
    <submittedName>
        <fullName evidence="11">Zinc finger BED domain-containing protein DAYSLEEPER</fullName>
    </submittedName>
</protein>
<feature type="compositionally biased region" description="Polar residues" evidence="10">
    <location>
        <begin position="180"/>
        <end position="189"/>
    </location>
</feature>
<gene>
    <name evidence="11" type="ORF">ZEAMMB73_Zm00001d024275</name>
</gene>
<dbReference type="InterPro" id="IPR036236">
    <property type="entry name" value="Znf_C2H2_sf"/>
</dbReference>
<dbReference type="PANTHER" id="PTHR34396:SF33">
    <property type="entry name" value="BED-TYPE DOMAIN-CONTAINING PROTEIN"/>
    <property type="match status" value="1"/>
</dbReference>
<sequence>MENKSDDLQHEHGMPDQTSRPFTSLLLSATSVAQAAQQDTGSDIKSLSLLHGSSLLPPDDGYIWKARAQNIVPGCEYPTMYYKCAQDNCNTNKLVVCSADGHQVLETVLSGCHNHPRQQDCDLPIPKVSKTDTSMPVSREGDDEQLSSSSDSDEDDVDQARVEGDGSVTRHVPHPAERITAQTGTANSHRQMDQDLDPGNRLSRMVQVFTRCAGRRRPKSKVWEEFSAVLRDDKIQWAECKHCKMSLGGTSTGRTTHLRRHLKICPALPATDRMQKQRSSPHPGSTIESIWKFDQDRSLELLIKVLVSNLFSSPLTSSTTFRQLWAGICPTNDVLSDAAIEEKFLSIFENEKLKLKEEIALAPGGVFLTAASSSLETKNFIFLTVHFIDKEWNLNRKIIRCCFTGCEDFDAEYFVSMFPNLQSCHNFINGNVRAAEEEIVKEAVQNWRLEWKLLGISSRKSLADAAVLALEKNLTEQNYLLAKCKLLNLPCIIDALNDLFGYEINEYVLSTSKMWFQYMTCTPLRRDKYKEILSRLQINRPSFGSQRWYLTFHSLEAALQFNNELPDPQQIDSRYYPAKPSFAQLKAAENFCDLVRAIYHAVKVVSRTCNGALNSQFHAIWNLKMALLRSSTKENIDQVFNIEQMKLKFDQLWRKWYLWLSLAVVLDPRYKFRFLLVCFKEAFGSHAKRYIFEVRGKLYELFLQYSCHVDQQNSDSFDQRTNDLQLDTHGSTPVHATSQNFIEQAAHEELGEVIRYLEAELIPQNANFDILKWWKENALTYPALARLACDILAIPGSAVSAESAFDETDERVGLFNLKLSPELVEALVCTQDWIKSSEIISDEVGGNINMPA</sequence>
<dbReference type="InParanoid" id="A0A1D6IYI2"/>
<evidence type="ECO:0000256" key="6">
    <source>
        <dbReference type="ARBA" id="ARBA00023015"/>
    </source>
</evidence>
<dbReference type="GO" id="GO:0003700">
    <property type="term" value="F:DNA-binding transcription factor activity"/>
    <property type="evidence" value="ECO:0007669"/>
    <property type="project" value="InterPro"/>
</dbReference>
<organism evidence="11">
    <name type="scientific">Zea mays</name>
    <name type="common">Maize</name>
    <dbReference type="NCBI Taxonomy" id="4577"/>
    <lineage>
        <taxon>Eukaryota</taxon>
        <taxon>Viridiplantae</taxon>
        <taxon>Streptophyta</taxon>
        <taxon>Embryophyta</taxon>
        <taxon>Tracheophyta</taxon>
        <taxon>Spermatophyta</taxon>
        <taxon>Magnoliopsida</taxon>
        <taxon>Liliopsida</taxon>
        <taxon>Poales</taxon>
        <taxon>Poaceae</taxon>
        <taxon>PACMAD clade</taxon>
        <taxon>Panicoideae</taxon>
        <taxon>Andropogonodae</taxon>
        <taxon>Andropogoneae</taxon>
        <taxon>Tripsacinae</taxon>
        <taxon>Zea</taxon>
    </lineage>
</organism>
<dbReference type="STRING" id="4577.A0A1D6IYI2"/>
<evidence type="ECO:0000256" key="9">
    <source>
        <dbReference type="ARBA" id="ARBA00023242"/>
    </source>
</evidence>
<dbReference type="Gene3D" id="2.20.25.80">
    <property type="entry name" value="WRKY domain"/>
    <property type="match status" value="1"/>
</dbReference>
<evidence type="ECO:0000256" key="1">
    <source>
        <dbReference type="ARBA" id="ARBA00004123"/>
    </source>
</evidence>
<keyword evidence="5" id="KW-0862">Zinc</keyword>
<dbReference type="InterPro" id="IPR003656">
    <property type="entry name" value="Znf_BED"/>
</dbReference>
<evidence type="ECO:0000256" key="2">
    <source>
        <dbReference type="ARBA" id="ARBA00011738"/>
    </source>
</evidence>
<feature type="region of interest" description="Disordered" evidence="10">
    <location>
        <begin position="115"/>
        <end position="198"/>
    </location>
</feature>
<dbReference type="SMART" id="SM00774">
    <property type="entry name" value="WRKY"/>
    <property type="match status" value="1"/>
</dbReference>
<dbReference type="SUPFAM" id="SSF118290">
    <property type="entry name" value="WRKY DNA-binding domain"/>
    <property type="match status" value="1"/>
</dbReference>
<evidence type="ECO:0000256" key="4">
    <source>
        <dbReference type="ARBA" id="ARBA00022771"/>
    </source>
</evidence>
<name>A0A1D6IYI2_MAIZE</name>
<feature type="compositionally biased region" description="Basic and acidic residues" evidence="10">
    <location>
        <begin position="1"/>
        <end position="14"/>
    </location>
</feature>
<evidence type="ECO:0000256" key="10">
    <source>
        <dbReference type="SAM" id="MobiDB-lite"/>
    </source>
</evidence>
<dbReference type="Pfam" id="PF14372">
    <property type="entry name" value="hAT-like_RNase-H"/>
    <property type="match status" value="1"/>
</dbReference>
<dbReference type="SUPFAM" id="SSF53098">
    <property type="entry name" value="Ribonuclease H-like"/>
    <property type="match status" value="1"/>
</dbReference>
<keyword evidence="3" id="KW-0479">Metal-binding</keyword>
<feature type="compositionally biased region" description="Acidic residues" evidence="10">
    <location>
        <begin position="141"/>
        <end position="157"/>
    </location>
</feature>
<accession>A0A1D6IYI2</accession>
<reference evidence="11" key="1">
    <citation type="submission" date="2015-12" db="EMBL/GenBank/DDBJ databases">
        <title>Update maize B73 reference genome by single molecule sequencing technologies.</title>
        <authorList>
            <consortium name="Maize Genome Sequencing Project"/>
            <person name="Ware D."/>
        </authorList>
    </citation>
    <scope>NUCLEOTIDE SEQUENCE</scope>
    <source>
        <tissue evidence="11">Seedling</tissue>
    </source>
</reference>
<keyword evidence="9" id="KW-0539">Nucleus</keyword>
<dbReference type="SMART" id="SM00614">
    <property type="entry name" value="ZnF_BED"/>
    <property type="match status" value="1"/>
</dbReference>
<dbReference type="GO" id="GO:0043565">
    <property type="term" value="F:sequence-specific DNA binding"/>
    <property type="evidence" value="ECO:0007669"/>
    <property type="project" value="InterPro"/>
</dbReference>
<evidence type="ECO:0000256" key="3">
    <source>
        <dbReference type="ARBA" id="ARBA00022723"/>
    </source>
</evidence>
<dbReference type="OrthoDB" id="647840at2759"/>
<dbReference type="AlphaFoldDB" id="A0A1D6IYI2"/>
<proteinExistence type="predicted"/>
<dbReference type="GO" id="GO:0046983">
    <property type="term" value="F:protein dimerization activity"/>
    <property type="evidence" value="ECO:0007669"/>
    <property type="project" value="InterPro"/>
</dbReference>
<dbReference type="SUPFAM" id="SSF57667">
    <property type="entry name" value="beta-beta-alpha zinc fingers"/>
    <property type="match status" value="1"/>
</dbReference>
<keyword evidence="8" id="KW-0804">Transcription</keyword>
<comment type="subcellular location">
    <subcellularLocation>
        <location evidence="1">Nucleus</location>
    </subcellularLocation>
</comment>
<evidence type="ECO:0000256" key="8">
    <source>
        <dbReference type="ARBA" id="ARBA00023163"/>
    </source>
</evidence>
<dbReference type="PROSITE" id="PS50808">
    <property type="entry name" value="ZF_BED"/>
    <property type="match status" value="1"/>
</dbReference>